<proteinExistence type="predicted"/>
<dbReference type="SUPFAM" id="SSF49464">
    <property type="entry name" value="Carboxypeptidase regulatory domain-like"/>
    <property type="match status" value="1"/>
</dbReference>
<dbReference type="AlphaFoldDB" id="A0A2S6ILF3"/>
<dbReference type="Proteomes" id="UP000239002">
    <property type="component" value="Unassembled WGS sequence"/>
</dbReference>
<reference evidence="1 2" key="1">
    <citation type="submission" date="2018-02" db="EMBL/GenBank/DDBJ databases">
        <title>Genomic Encyclopedia of Archaeal and Bacterial Type Strains, Phase II (KMG-II): from individual species to whole genera.</title>
        <authorList>
            <person name="Goeker M."/>
        </authorList>
    </citation>
    <scope>NUCLEOTIDE SEQUENCE [LARGE SCALE GENOMIC DNA]</scope>
    <source>
        <strain evidence="1 2">DSM 16809</strain>
    </source>
</reference>
<evidence type="ECO:0008006" key="3">
    <source>
        <dbReference type="Google" id="ProtNLM"/>
    </source>
</evidence>
<organism evidence="1 2">
    <name type="scientific">Nonlabens xylanidelens</name>
    <dbReference type="NCBI Taxonomy" id="191564"/>
    <lineage>
        <taxon>Bacteria</taxon>
        <taxon>Pseudomonadati</taxon>
        <taxon>Bacteroidota</taxon>
        <taxon>Flavobacteriia</taxon>
        <taxon>Flavobacteriales</taxon>
        <taxon>Flavobacteriaceae</taxon>
        <taxon>Nonlabens</taxon>
    </lineage>
</organism>
<dbReference type="InterPro" id="IPR008969">
    <property type="entry name" value="CarboxyPept-like_regulatory"/>
</dbReference>
<dbReference type="EMBL" id="PTJE01000003">
    <property type="protein sequence ID" value="PPK95062.1"/>
    <property type="molecule type" value="Genomic_DNA"/>
</dbReference>
<keyword evidence="2" id="KW-1185">Reference proteome</keyword>
<name>A0A2S6ILF3_9FLAO</name>
<accession>A0A2S6ILF3</accession>
<dbReference type="OrthoDB" id="7432683at2"/>
<evidence type="ECO:0000313" key="1">
    <source>
        <dbReference type="EMBL" id="PPK95062.1"/>
    </source>
</evidence>
<dbReference type="RefSeq" id="WP_105023060.1">
    <property type="nucleotide sequence ID" value="NZ_MQVW01000024.1"/>
</dbReference>
<evidence type="ECO:0000313" key="2">
    <source>
        <dbReference type="Proteomes" id="UP000239002"/>
    </source>
</evidence>
<protein>
    <recommendedName>
        <fullName evidence="3">Carboxypeptidase-like protein</fullName>
    </recommendedName>
</protein>
<gene>
    <name evidence="1" type="ORF">LY01_01815</name>
</gene>
<sequence>MKSYQIKFDNTCDEDWSQMTPDQKGRFCDLCSKSVIDFTGKTPEEVLVYLKANKNTCGRMSSNQLRQPVIIADKDYFQIPYSNTAASLMMAASLGAVTLGNGQTNPLKVTEPFEKVIDTYQDGKENKAVVNKNVAVNNASIETATTSRVEEIVQIKGTIKSKENKRNIENAKITFYGLTDYVTTYSDAQGNYVLKVPTHLIKDKNLVSYEFSDIKAIEREDNGLIYNPHFEFKNVIISKTDLGKNQDVLASYMVMMLGGVSHYRVSDPQPLVLVNGARVSFNKFKRNRYGKDTDINFESMHSVYIEENMAKELFGSKAKDGAYLYYDKLSK</sequence>
<comment type="caution">
    <text evidence="1">The sequence shown here is derived from an EMBL/GenBank/DDBJ whole genome shotgun (WGS) entry which is preliminary data.</text>
</comment>